<sequence>MQFIPFLSTLFFTSVLAAPKPVPQTYTECELVLTDYPVNTCPLQPANGGIGDYCDAIGKSYGGWSWGDGEEQHCYVRCCVKS</sequence>
<protein>
    <submittedName>
        <fullName evidence="2">Uncharacterized protein</fullName>
    </submittedName>
</protein>
<reference evidence="2 3" key="1">
    <citation type="journal article" date="2019" name="Sci. Rep.">
        <title>A multi-omics analysis of the grapevine pathogen Lasiodiplodia theobromae reveals that temperature affects the expression of virulence- and pathogenicity-related genes.</title>
        <authorList>
            <person name="Felix C."/>
            <person name="Meneses R."/>
            <person name="Goncalves M.F.M."/>
            <person name="Tilleman L."/>
            <person name="Duarte A.S."/>
            <person name="Jorrin-Novo J.V."/>
            <person name="Van de Peer Y."/>
            <person name="Deforce D."/>
            <person name="Van Nieuwerburgh F."/>
            <person name="Esteves A.C."/>
            <person name="Alves A."/>
        </authorList>
    </citation>
    <scope>NUCLEOTIDE SEQUENCE [LARGE SCALE GENOMIC DNA]</scope>
    <source>
        <strain evidence="2 3">LA-SOL3</strain>
    </source>
</reference>
<dbReference type="EMBL" id="VCHE01000108">
    <property type="protein sequence ID" value="KAB2571194.1"/>
    <property type="molecule type" value="Genomic_DNA"/>
</dbReference>
<evidence type="ECO:0000256" key="1">
    <source>
        <dbReference type="SAM" id="SignalP"/>
    </source>
</evidence>
<dbReference type="AlphaFoldDB" id="A0A5N5D1D3"/>
<evidence type="ECO:0000313" key="3">
    <source>
        <dbReference type="Proteomes" id="UP000325902"/>
    </source>
</evidence>
<proteinExistence type="predicted"/>
<feature type="chain" id="PRO_5024931935" evidence="1">
    <location>
        <begin position="18"/>
        <end position="82"/>
    </location>
</feature>
<accession>A0A5N5D1D3</accession>
<feature type="signal peptide" evidence="1">
    <location>
        <begin position="1"/>
        <end position="17"/>
    </location>
</feature>
<comment type="caution">
    <text evidence="2">The sequence shown here is derived from an EMBL/GenBank/DDBJ whole genome shotgun (WGS) entry which is preliminary data.</text>
</comment>
<keyword evidence="3" id="KW-1185">Reference proteome</keyword>
<organism evidence="2 3">
    <name type="scientific">Lasiodiplodia theobromae</name>
    <dbReference type="NCBI Taxonomy" id="45133"/>
    <lineage>
        <taxon>Eukaryota</taxon>
        <taxon>Fungi</taxon>
        <taxon>Dikarya</taxon>
        <taxon>Ascomycota</taxon>
        <taxon>Pezizomycotina</taxon>
        <taxon>Dothideomycetes</taxon>
        <taxon>Dothideomycetes incertae sedis</taxon>
        <taxon>Botryosphaeriales</taxon>
        <taxon>Botryosphaeriaceae</taxon>
        <taxon>Lasiodiplodia</taxon>
    </lineage>
</organism>
<evidence type="ECO:0000313" key="2">
    <source>
        <dbReference type="EMBL" id="KAB2571194.1"/>
    </source>
</evidence>
<name>A0A5N5D1D3_9PEZI</name>
<keyword evidence="1" id="KW-0732">Signal</keyword>
<gene>
    <name evidence="2" type="ORF">DBV05_g10140</name>
</gene>
<dbReference type="Proteomes" id="UP000325902">
    <property type="component" value="Unassembled WGS sequence"/>
</dbReference>